<evidence type="ECO:0000313" key="1">
    <source>
        <dbReference type="EMBL" id="TSB24294.1"/>
    </source>
</evidence>
<dbReference type="InterPro" id="IPR040701">
    <property type="entry name" value="Bact_RF_family2"/>
</dbReference>
<dbReference type="EMBL" id="VKLS01000593">
    <property type="protein sequence ID" value="TSB24294.1"/>
    <property type="molecule type" value="Genomic_DNA"/>
</dbReference>
<keyword evidence="2" id="KW-1185">Reference proteome</keyword>
<dbReference type="OrthoDB" id="5179393at2"/>
<dbReference type="Pfam" id="PF18844">
    <property type="entry name" value="baeRF_family2"/>
    <property type="match status" value="1"/>
</dbReference>
<dbReference type="AlphaFoldDB" id="A0A553Y507"/>
<reference evidence="1 2" key="1">
    <citation type="submission" date="2019-07" db="EMBL/GenBank/DDBJ databases">
        <title>Draft genome for Streptomyces benahoarensis MZ03-48.</title>
        <authorList>
            <person name="Gonzalez-Pimentel J.L."/>
        </authorList>
    </citation>
    <scope>NUCLEOTIDE SEQUENCE [LARGE SCALE GENOMIC DNA]</scope>
    <source>
        <strain evidence="1 2">MZ03-48</strain>
    </source>
</reference>
<comment type="caution">
    <text evidence="1">The sequence shown here is derived from an EMBL/GenBank/DDBJ whole genome shotgun (WGS) entry which is preliminary data.</text>
</comment>
<proteinExistence type="predicted"/>
<organism evidence="1 2">
    <name type="scientific">Streptomyces benahoarensis</name>
    <dbReference type="NCBI Taxonomy" id="2595054"/>
    <lineage>
        <taxon>Bacteria</taxon>
        <taxon>Bacillati</taxon>
        <taxon>Actinomycetota</taxon>
        <taxon>Actinomycetes</taxon>
        <taxon>Kitasatosporales</taxon>
        <taxon>Streptomycetaceae</taxon>
        <taxon>Streptomyces</taxon>
    </lineage>
</organism>
<accession>A0A553Y507</accession>
<protein>
    <submittedName>
        <fullName evidence="1">Uncharacterized protein</fullName>
    </submittedName>
</protein>
<sequence>MVKACAARAFRACPPAVVAPRGDTTRAVPDADERIATRWRTTRRTLAEQGADDATLEALDATVGGVPDLPGPQGEALFAAEGRLLGAYTLTEPPASDLALSSPLPDPLLLAFDRDHQVPHVVVAVDREGADVEGYPAAAREPSFRRTFNGSTLHLTRVRAGAEAQASFHRRTVNVWSENTEQAAQDVRAAVDAVGAEVVLVAGDPKAFGLLRDHLEPLSARLVKVGGGRTDAQARAALREATDAALHEISAESHRDALRQLEEALAGGRALQGIPAVKEALAEGRVDTLYMAPPTGTQNVRLFASERNPRALATDRAALGDDPTVFEAPAPLLLLRAAVLGDASFSEILPPTRCTDDVAALLCY</sequence>
<evidence type="ECO:0000313" key="2">
    <source>
        <dbReference type="Proteomes" id="UP000320888"/>
    </source>
</evidence>
<dbReference type="Proteomes" id="UP000320888">
    <property type="component" value="Unassembled WGS sequence"/>
</dbReference>
<gene>
    <name evidence="1" type="ORF">FNZ23_27370</name>
</gene>
<name>A0A553Y507_9ACTN</name>